<dbReference type="AlphaFoldDB" id="A0A4S2KWM1"/>
<keyword evidence="2" id="KW-0675">Receptor</keyword>
<organism evidence="2 3">
    <name type="scientific">Temnothorax longispinosus</name>
    <dbReference type="NCBI Taxonomy" id="300112"/>
    <lineage>
        <taxon>Eukaryota</taxon>
        <taxon>Metazoa</taxon>
        <taxon>Ecdysozoa</taxon>
        <taxon>Arthropoda</taxon>
        <taxon>Hexapoda</taxon>
        <taxon>Insecta</taxon>
        <taxon>Pterygota</taxon>
        <taxon>Neoptera</taxon>
        <taxon>Endopterygota</taxon>
        <taxon>Hymenoptera</taxon>
        <taxon>Apocrita</taxon>
        <taxon>Aculeata</taxon>
        <taxon>Formicoidea</taxon>
        <taxon>Formicidae</taxon>
        <taxon>Myrmicinae</taxon>
        <taxon>Temnothorax</taxon>
    </lineage>
</organism>
<accession>A0A4S2KWM1</accession>
<dbReference type="Proteomes" id="UP000310200">
    <property type="component" value="Unassembled WGS sequence"/>
</dbReference>
<comment type="caution">
    <text evidence="2">The sequence shown here is derived from an EMBL/GenBank/DDBJ whole genome shotgun (WGS) entry which is preliminary data.</text>
</comment>
<feature type="region of interest" description="Disordered" evidence="1">
    <location>
        <begin position="1"/>
        <end position="36"/>
    </location>
</feature>
<evidence type="ECO:0000256" key="1">
    <source>
        <dbReference type="SAM" id="MobiDB-lite"/>
    </source>
</evidence>
<proteinExistence type="predicted"/>
<reference evidence="2 3" key="1">
    <citation type="journal article" date="2019" name="Philos. Trans. R. Soc. Lond., B, Biol. Sci.">
        <title>Ant behaviour and brain gene expression of defending hosts depend on the ecological success of the intruding social parasite.</title>
        <authorList>
            <person name="Kaur R."/>
            <person name="Stoldt M."/>
            <person name="Jongepier E."/>
            <person name="Feldmeyer B."/>
            <person name="Menzel F."/>
            <person name="Bornberg-Bauer E."/>
            <person name="Foitzik S."/>
        </authorList>
    </citation>
    <scope>NUCLEOTIDE SEQUENCE [LARGE SCALE GENOMIC DNA]</scope>
    <source>
        <tissue evidence="2">Whole body</tissue>
    </source>
</reference>
<gene>
    <name evidence="2" type="ORF">DBV15_09610</name>
</gene>
<name>A0A4S2KWM1_9HYME</name>
<dbReference type="STRING" id="300112.A0A4S2KWM1"/>
<sequence length="70" mass="7883">MALSQNIETNEHKTKSVISNSKEDQSTFSDIPLSQAITPEGPSIVITNNKEEEKEISLVTVKDFEDYVRQ</sequence>
<protein>
    <submittedName>
        <fullName evidence="2">Receptor-type tyrosine-protein phosphatase kappa</fullName>
    </submittedName>
</protein>
<evidence type="ECO:0000313" key="3">
    <source>
        <dbReference type="Proteomes" id="UP000310200"/>
    </source>
</evidence>
<keyword evidence="3" id="KW-1185">Reference proteome</keyword>
<evidence type="ECO:0000313" key="2">
    <source>
        <dbReference type="EMBL" id="TGZ54381.1"/>
    </source>
</evidence>
<dbReference type="EMBL" id="QBLH01000694">
    <property type="protein sequence ID" value="TGZ54381.1"/>
    <property type="molecule type" value="Genomic_DNA"/>
</dbReference>